<keyword evidence="2" id="KW-0677">Repeat</keyword>
<dbReference type="RefSeq" id="WP_083620643.1">
    <property type="nucleotide sequence ID" value="NZ_LR734865.1"/>
</dbReference>
<dbReference type="InterPro" id="IPR000894">
    <property type="entry name" value="RuBisCO_ssu_dom"/>
</dbReference>
<evidence type="ECO:0000256" key="9">
    <source>
        <dbReference type="ARBA" id="ARBA00030397"/>
    </source>
</evidence>
<name>A0A7Z9BLB6_9CYAN</name>
<comment type="similarity">
    <text evidence="5">Belongs to the gamma-class carbonic anhydrase family.</text>
</comment>
<dbReference type="SUPFAM" id="SSF55239">
    <property type="entry name" value="RuBisCO, small subunit"/>
    <property type="match status" value="4"/>
</dbReference>
<comment type="caution">
    <text evidence="15">The sequence shown here is derived from an EMBL/GenBank/DDBJ whole genome shotgun (WGS) entry which is preliminary data.</text>
</comment>
<evidence type="ECO:0000256" key="3">
    <source>
        <dbReference type="ARBA" id="ARBA00023300"/>
    </source>
</evidence>
<dbReference type="GO" id="GO:0031470">
    <property type="term" value="C:carboxysome"/>
    <property type="evidence" value="ECO:0007669"/>
    <property type="project" value="UniProtKB-SubCell"/>
</dbReference>
<evidence type="ECO:0000256" key="1">
    <source>
        <dbReference type="ARBA" id="ARBA00022531"/>
    </source>
</evidence>
<dbReference type="Proteomes" id="UP000184550">
    <property type="component" value="Unassembled WGS sequence"/>
</dbReference>
<keyword evidence="7" id="KW-1282">Carboxysome</keyword>
<dbReference type="GO" id="GO:0015977">
    <property type="term" value="P:carbon fixation"/>
    <property type="evidence" value="ECO:0007669"/>
    <property type="project" value="UniProtKB-KW"/>
</dbReference>
<organism evidence="15 16">
    <name type="scientific">Planktothrix serta PCC 8927</name>
    <dbReference type="NCBI Taxonomy" id="671068"/>
    <lineage>
        <taxon>Bacteria</taxon>
        <taxon>Bacillati</taxon>
        <taxon>Cyanobacteriota</taxon>
        <taxon>Cyanophyceae</taxon>
        <taxon>Oscillatoriophycideae</taxon>
        <taxon>Oscillatoriales</taxon>
        <taxon>Microcoleaceae</taxon>
        <taxon>Planktothrix</taxon>
    </lineage>
</organism>
<gene>
    <name evidence="15" type="primary">ccmM</name>
    <name evidence="15" type="ORF">PL8927_550088</name>
</gene>
<dbReference type="GO" id="GO:0043886">
    <property type="term" value="F:structural constituent of carboxysome shell"/>
    <property type="evidence" value="ECO:0007669"/>
    <property type="project" value="InterPro"/>
</dbReference>
<keyword evidence="3" id="KW-0120">Carbon dioxide fixation</keyword>
<evidence type="ECO:0000256" key="2">
    <source>
        <dbReference type="ARBA" id="ARBA00022737"/>
    </source>
</evidence>
<dbReference type="PANTHER" id="PTHR43360:SF1">
    <property type="entry name" value="CARBOXYSOME ASSEMBLY PROTEIN CCMM"/>
    <property type="match status" value="1"/>
</dbReference>
<dbReference type="InterPro" id="IPR011004">
    <property type="entry name" value="Trimer_LpxA-like_sf"/>
</dbReference>
<evidence type="ECO:0000313" key="15">
    <source>
        <dbReference type="EMBL" id="VXD16751.1"/>
    </source>
</evidence>
<feature type="domain" description="Ribulose bisphosphate carboxylase small subunit" evidence="14">
    <location>
        <begin position="221"/>
        <end position="313"/>
    </location>
</feature>
<keyword evidence="11" id="KW-0479">Metal-binding</keyword>
<feature type="binding site" evidence="11">
    <location>
        <position position="102"/>
    </location>
    <ligand>
        <name>Zn(2+)</name>
        <dbReference type="ChEBI" id="CHEBI:29105"/>
        <note>ligand shared between two neighboring subunits</note>
    </ligand>
</feature>
<feature type="compositionally biased region" description="Low complexity" evidence="13">
    <location>
        <begin position="428"/>
        <end position="451"/>
    </location>
</feature>
<evidence type="ECO:0000256" key="10">
    <source>
        <dbReference type="PIRSR" id="PIRSR037250-50"/>
    </source>
</evidence>
<dbReference type="CDD" id="cd00710">
    <property type="entry name" value="LbH_gamma_CA"/>
    <property type="match status" value="1"/>
</dbReference>
<keyword evidence="8" id="KW-1283">Bacterial microcompartment</keyword>
<keyword evidence="12" id="KW-1015">Disulfide bond</keyword>
<dbReference type="InterPro" id="IPR047223">
    <property type="entry name" value="CA_gamma_LbH"/>
</dbReference>
<evidence type="ECO:0000256" key="5">
    <source>
        <dbReference type="ARBA" id="ARBA00023595"/>
    </source>
</evidence>
<accession>A0A7Z9BLB6</accession>
<feature type="domain" description="Ribulose bisphosphate carboxylase small subunit" evidence="14">
    <location>
        <begin position="441"/>
        <end position="534"/>
    </location>
</feature>
<evidence type="ECO:0000256" key="11">
    <source>
        <dbReference type="PIRSR" id="PIRSR037250-51"/>
    </source>
</evidence>
<dbReference type="SUPFAM" id="SSF51161">
    <property type="entry name" value="Trimeric LpxA-like enzymes"/>
    <property type="match status" value="1"/>
</dbReference>
<evidence type="ECO:0000256" key="8">
    <source>
        <dbReference type="ARBA" id="ARBA00024446"/>
    </source>
</evidence>
<dbReference type="GO" id="GO:0015979">
    <property type="term" value="P:photosynthesis"/>
    <property type="evidence" value="ECO:0007669"/>
    <property type="project" value="UniProtKB-KW"/>
</dbReference>
<dbReference type="InterPro" id="IPR017156">
    <property type="entry name" value="CcmM"/>
</dbReference>
<reference evidence="15" key="1">
    <citation type="submission" date="2019-10" db="EMBL/GenBank/DDBJ databases">
        <authorList>
            <consortium name="Genoscope - CEA"/>
            <person name="William W."/>
        </authorList>
    </citation>
    <scope>NUCLEOTIDE SEQUENCE [LARGE SCALE GENOMIC DNA]</scope>
    <source>
        <strain evidence="15">BBR_PRJEB10992</strain>
    </source>
</reference>
<evidence type="ECO:0000256" key="6">
    <source>
        <dbReference type="ARBA" id="ARBA00023636"/>
    </source>
</evidence>
<feature type="active site" description="Proton donor/acceptor" evidence="10">
    <location>
        <position position="56"/>
    </location>
</feature>
<feature type="binding site" description="in other chain" evidence="11">
    <location>
        <position position="107"/>
    </location>
    <ligand>
        <name>Zn(2+)</name>
        <dbReference type="ChEBI" id="CHEBI:29105"/>
        <note>ligand shared between two neighboring subunits</note>
    </ligand>
</feature>
<evidence type="ECO:0000256" key="4">
    <source>
        <dbReference type="ARBA" id="ARBA00023587"/>
    </source>
</evidence>
<sequence>MAVRGLAAPPTPWSKNLAEPKIDPTAYVHSFSNIIGDVRIGAHVLVAPGTSIRADEGSPFAIGENSNIQDGVVIHGLEEGRVKGDDGQYYSVWVGKNSSITHMALIHGPAYVGDNCFIGFRSTVFNARVGNGCIVMMHVLVKDVEIPPGKYIPSGSIITNQQQADRLPDVTEADSSFAADVIGVNQSLKAGYHCSENASCIHPIRNEAAGLGNGSGRDRSNSSTGSANLASEIVQQIGDLLAKGYKIGTEHADARRFRTGSWRSGAPITAKNTGEVVAALEACLREHTGEYVRLLGIDSKAKRRVLEEIIQRPDGPVAQKSGNGKVSTATTASGSASSASSDLGGQIGDLLAKGFKIGTEHADARRFRTGSWRSGPSISGSGVGDILSKLDAIISEHSGEYVRLIGIDPKNKRRVLEEIIQRPDGKVVSKSGSGKVSVSASAPASSATSSSSALGQQVGDLLAKGFKIGTEYADARRFRTGSWNSGPSISGSGVGDILSKLDAIISEHSGEYVRLIGIDPKNKRRVLEEIIQRPDGKVVKTAPAAAGASTSSTSAAPAPQSKFGNTVTDQVRDLLTKGYKIGTEHADARRFRTGSWHSCSPIQSNNISEVMAALEGCVNEHRGEYVRLIGIDSKAKRRVLEEIIQRP</sequence>
<dbReference type="PIRSF" id="PIRSF037250">
    <property type="entry name" value="CcmM"/>
    <property type="match status" value="1"/>
</dbReference>
<dbReference type="Gene3D" id="3.30.190.10">
    <property type="entry name" value="Ribulose bisphosphate carboxylase, small subunit"/>
    <property type="match status" value="4"/>
</dbReference>
<dbReference type="Pfam" id="PF00101">
    <property type="entry name" value="RuBisCO_small"/>
    <property type="match status" value="4"/>
</dbReference>
<feature type="domain" description="Ribulose bisphosphate carboxylase small subunit" evidence="14">
    <location>
        <begin position="559"/>
        <end position="647"/>
    </location>
</feature>
<feature type="region of interest" description="Disordered" evidence="13">
    <location>
        <begin position="540"/>
        <end position="564"/>
    </location>
</feature>
<dbReference type="InterPro" id="IPR036385">
    <property type="entry name" value="RuBisCO_ssu_sf"/>
</dbReference>
<comment type="subcellular location">
    <subcellularLocation>
        <location evidence="4">Carboxysome</location>
    </subcellularLocation>
</comment>
<feature type="domain" description="Ribulose bisphosphate carboxylase small subunit" evidence="14">
    <location>
        <begin position="330"/>
        <end position="423"/>
    </location>
</feature>
<keyword evidence="16" id="KW-1185">Reference proteome</keyword>
<dbReference type="OrthoDB" id="9803036at2"/>
<feature type="binding site" description="in other chain" evidence="11">
    <location>
        <position position="75"/>
    </location>
    <ligand>
        <name>Zn(2+)</name>
        <dbReference type="ChEBI" id="CHEBI:29105"/>
        <note>ligand shared between two neighboring subunits</note>
    </ligand>
</feature>
<feature type="compositionally biased region" description="Low complexity" evidence="13">
    <location>
        <begin position="327"/>
        <end position="341"/>
    </location>
</feature>
<keyword evidence="1" id="KW-0602">Photosynthesis</keyword>
<feature type="region of interest" description="Disordered" evidence="13">
    <location>
        <begin position="426"/>
        <end position="451"/>
    </location>
</feature>
<feature type="disulfide bond" evidence="12">
    <location>
        <begin position="194"/>
        <end position="200"/>
    </location>
</feature>
<dbReference type="PANTHER" id="PTHR43360">
    <property type="entry name" value="CARBON DIOXIDE CONCENTRATING MECHANISM PROTEIN CCMM"/>
    <property type="match status" value="1"/>
</dbReference>
<evidence type="ECO:0000259" key="14">
    <source>
        <dbReference type="SMART" id="SM00961"/>
    </source>
</evidence>
<dbReference type="EMBL" id="CZCU02000130">
    <property type="protein sequence ID" value="VXD16751.1"/>
    <property type="molecule type" value="Genomic_DNA"/>
</dbReference>
<evidence type="ECO:0000256" key="13">
    <source>
        <dbReference type="SAM" id="MobiDB-lite"/>
    </source>
</evidence>
<proteinExistence type="inferred from homology"/>
<evidence type="ECO:0000256" key="7">
    <source>
        <dbReference type="ARBA" id="ARBA00023669"/>
    </source>
</evidence>
<keyword evidence="11" id="KW-0862">Zinc</keyword>
<dbReference type="InterPro" id="IPR052265">
    <property type="entry name" value="Gamma-CA"/>
</dbReference>
<dbReference type="AlphaFoldDB" id="A0A7Z9BLB6"/>
<evidence type="ECO:0000256" key="12">
    <source>
        <dbReference type="PIRSR" id="PIRSR037250-52"/>
    </source>
</evidence>
<feature type="compositionally biased region" description="Low complexity" evidence="13">
    <location>
        <begin position="541"/>
        <end position="559"/>
    </location>
</feature>
<dbReference type="CDD" id="cd00307">
    <property type="entry name" value="RuBisCO_small_like"/>
    <property type="match status" value="4"/>
</dbReference>
<dbReference type="SMART" id="SM00961">
    <property type="entry name" value="RuBisCO_small"/>
    <property type="match status" value="4"/>
</dbReference>
<protein>
    <recommendedName>
        <fullName evidence="6">Carboxysome assembly protein CcmM</fullName>
    </recommendedName>
    <alternativeName>
        <fullName evidence="9">Carbon dioxide concentrating mechanism protein CcmM</fullName>
    </alternativeName>
</protein>
<dbReference type="Gene3D" id="2.160.10.10">
    <property type="entry name" value="Hexapeptide repeat proteins"/>
    <property type="match status" value="1"/>
</dbReference>
<dbReference type="GO" id="GO:0046872">
    <property type="term" value="F:metal ion binding"/>
    <property type="evidence" value="ECO:0007669"/>
    <property type="project" value="UniProtKB-KW"/>
</dbReference>
<evidence type="ECO:0000313" key="16">
    <source>
        <dbReference type="Proteomes" id="UP000184550"/>
    </source>
</evidence>
<feature type="region of interest" description="Disordered" evidence="13">
    <location>
        <begin position="314"/>
        <end position="342"/>
    </location>
</feature>